<feature type="compositionally biased region" description="Basic and acidic residues" evidence="2">
    <location>
        <begin position="591"/>
        <end position="611"/>
    </location>
</feature>
<feature type="compositionally biased region" description="Polar residues" evidence="2">
    <location>
        <begin position="932"/>
        <end position="942"/>
    </location>
</feature>
<dbReference type="Gene3D" id="1.20.58.2220">
    <property type="entry name" value="Formin, FH2 domain"/>
    <property type="match status" value="1"/>
</dbReference>
<feature type="region of interest" description="Disordered" evidence="2">
    <location>
        <begin position="591"/>
        <end position="620"/>
    </location>
</feature>
<evidence type="ECO:0000256" key="2">
    <source>
        <dbReference type="SAM" id="MobiDB-lite"/>
    </source>
</evidence>
<dbReference type="InterPro" id="IPR015425">
    <property type="entry name" value="FH2_Formin"/>
</dbReference>
<feature type="compositionally biased region" description="Low complexity" evidence="2">
    <location>
        <begin position="700"/>
        <end position="712"/>
    </location>
</feature>
<reference evidence="4" key="1">
    <citation type="submission" date="2025-08" db="UniProtKB">
        <authorList>
            <consortium name="Ensembl"/>
        </authorList>
    </citation>
    <scope>IDENTIFICATION</scope>
</reference>
<evidence type="ECO:0000313" key="4">
    <source>
        <dbReference type="Ensembl" id="ENSXCOP00000007426.1"/>
    </source>
</evidence>
<dbReference type="Proteomes" id="UP000261380">
    <property type="component" value="Unplaced"/>
</dbReference>
<reference evidence="4" key="2">
    <citation type="submission" date="2025-09" db="UniProtKB">
        <authorList>
            <consortium name="Ensembl"/>
        </authorList>
    </citation>
    <scope>IDENTIFICATION</scope>
</reference>
<feature type="domain" description="FH2" evidence="3">
    <location>
        <begin position="1"/>
        <end position="348"/>
    </location>
</feature>
<dbReference type="Ensembl" id="ENSXCOT00000007522.1">
    <property type="protein sequence ID" value="ENSXCOP00000007426.1"/>
    <property type="gene ID" value="ENSXCOG00000005727.1"/>
</dbReference>
<dbReference type="SUPFAM" id="SSF101447">
    <property type="entry name" value="Formin homology 2 domain (FH2 domain)"/>
    <property type="match status" value="1"/>
</dbReference>
<feature type="region of interest" description="Disordered" evidence="2">
    <location>
        <begin position="674"/>
        <end position="990"/>
    </location>
</feature>
<feature type="compositionally biased region" description="Low complexity" evidence="2">
    <location>
        <begin position="916"/>
        <end position="931"/>
    </location>
</feature>
<dbReference type="AlphaFoldDB" id="A0A3B5LCK3"/>
<dbReference type="STRING" id="32473.ENSXCOP00000007426"/>
<keyword evidence="5" id="KW-1185">Reference proteome</keyword>
<sequence length="1008" mass="111278">NICCCCINLPDLSDSGLLCTPEPEPNMMNQQSASMHHKSGTNRTGIHRKHLHSLSKMRCLSLRSNHSIVEDIRRGEGKIYGAELLKDLLKLLPDAEEFKKLQAFKGEPDKLTLVDSFMYLLIQVPRFEVRIEAMVLCEEFFPCGAAMSHDIDVIRAATEELMNCEELHAILHLVLQAGNIMNAGGYAGNAVGFKLSSLLSLADTKANKPGMNLLHFVAMVSKPGDIIIYLREFLTSFLCLCRISVENIELEFSSLYVRIKSLEEKIQGEEQLQLQLEPFLQVKLLLELRKEGNTLIDFFCEDKDTFKLDECFRIFQDFCIKFNKAVKDNKERELKEAARLRRLRELEEKRFAWAAEDHSGVFGRSSSESDVEMLTKEGLLDFFQKRSQSPNSPLGRSASARRHRHTMTSIVDRELQGYLELFGGAGNPTGYSRFYSLPRPGRPLHRNATPWILGQDDSREAMSPHAETEPINSLASFSSSGVNDNEVVNDNNNYSSVSEGSALPRPFCVFQKPAHLPNPAVSGLMNVSVDKHTLVQAPQSFDLQSPNNNSDHKHFVSHGDVVVTELEQEAEHSHHGHQDKFMFDEVLEKRAGEGKGETGASSEREKEDKDCSTVSSTTCDTPLPLDTSVSNKKPMFYIIDCTETDCSVVLDYSEVESSSLTKEGLQFVPQWSKDLESQQGPNSPCNDQSISTSELSAPKSADVTSVAASATTEDWDTESCDTAEGKQEKDQRAGRKPLNSKSNKVSKGSGGRGVRTLTSGDSQGVRKVVPISRDGGEAHRHLRDQSTPARGRAEKTARPPRHSSVPPDESKVQRGGGLTGGVSRWARDSMPRKASFHKPSAKPLRNIPKPVHEEKMCRSTMRALAQAGTPGGPSSENSSSEPQSAKNSSNVPGFARNTVASSSRTKRDLGPPSIPTTPSRSPSLRGPRTSTEQNRASPTPQSNEEKPPGTHLRRVHSVKAASRSACRSETPPPTSTRGSIRKTSSFSEKSVQLRDLLLSGKATKPSWK</sequence>
<feature type="compositionally biased region" description="Low complexity" evidence="2">
    <location>
        <begin position="872"/>
        <end position="884"/>
    </location>
</feature>
<proteinExistence type="predicted"/>
<feature type="coiled-coil region" evidence="1">
    <location>
        <begin position="323"/>
        <end position="350"/>
    </location>
</feature>
<feature type="compositionally biased region" description="Polar residues" evidence="2">
    <location>
        <begin position="677"/>
        <end position="695"/>
    </location>
</feature>
<name>A0A3B5LCK3_9TELE</name>
<dbReference type="PANTHER" id="PTHR46345:SF11">
    <property type="entry name" value="FORMIN-J-LIKE"/>
    <property type="match status" value="1"/>
</dbReference>
<dbReference type="PROSITE" id="PS51444">
    <property type="entry name" value="FH2"/>
    <property type="match status" value="1"/>
</dbReference>
<dbReference type="SMART" id="SM00498">
    <property type="entry name" value="FH2"/>
    <property type="match status" value="1"/>
</dbReference>
<feature type="compositionally biased region" description="Basic and acidic residues" evidence="2">
    <location>
        <begin position="723"/>
        <end position="733"/>
    </location>
</feature>
<evidence type="ECO:0000313" key="5">
    <source>
        <dbReference type="Proteomes" id="UP000261380"/>
    </source>
</evidence>
<dbReference type="InterPro" id="IPR042201">
    <property type="entry name" value="FH2_Formin_sf"/>
</dbReference>
<protein>
    <recommendedName>
        <fullName evidence="3">FH2 domain-containing protein</fullName>
    </recommendedName>
</protein>
<evidence type="ECO:0000256" key="1">
    <source>
        <dbReference type="SAM" id="Coils"/>
    </source>
</evidence>
<organism evidence="4 5">
    <name type="scientific">Xiphophorus couchianus</name>
    <name type="common">Monterrey platyfish</name>
    <dbReference type="NCBI Taxonomy" id="32473"/>
    <lineage>
        <taxon>Eukaryota</taxon>
        <taxon>Metazoa</taxon>
        <taxon>Chordata</taxon>
        <taxon>Craniata</taxon>
        <taxon>Vertebrata</taxon>
        <taxon>Euteleostomi</taxon>
        <taxon>Actinopterygii</taxon>
        <taxon>Neopterygii</taxon>
        <taxon>Teleostei</taxon>
        <taxon>Neoteleostei</taxon>
        <taxon>Acanthomorphata</taxon>
        <taxon>Ovalentaria</taxon>
        <taxon>Atherinomorphae</taxon>
        <taxon>Cyprinodontiformes</taxon>
        <taxon>Poeciliidae</taxon>
        <taxon>Poeciliinae</taxon>
        <taxon>Xiphophorus</taxon>
    </lineage>
</organism>
<dbReference type="GeneTree" id="ENSGT00940000155128"/>
<dbReference type="PANTHER" id="PTHR46345">
    <property type="entry name" value="INVERTED FORMIN-2"/>
    <property type="match status" value="1"/>
</dbReference>
<feature type="compositionally biased region" description="Polar residues" evidence="2">
    <location>
        <begin position="975"/>
        <end position="990"/>
    </location>
</feature>
<evidence type="ECO:0000259" key="3">
    <source>
        <dbReference type="PROSITE" id="PS51444"/>
    </source>
</evidence>
<dbReference type="Pfam" id="PF02181">
    <property type="entry name" value="FH2"/>
    <property type="match status" value="1"/>
</dbReference>
<keyword evidence="1" id="KW-0175">Coiled coil</keyword>
<accession>A0A3B5LCK3</accession>